<protein>
    <submittedName>
        <fullName evidence="2">Uncharacterized protein</fullName>
    </submittedName>
</protein>
<accession>A0A843V7B0</accession>
<keyword evidence="1" id="KW-0175">Coiled coil</keyword>
<evidence type="ECO:0000256" key="1">
    <source>
        <dbReference type="SAM" id="Coils"/>
    </source>
</evidence>
<evidence type="ECO:0000313" key="2">
    <source>
        <dbReference type="EMBL" id="MQL92018.1"/>
    </source>
</evidence>
<sequence>MSGLTPIRVRRRPPDHDCLICRLLGSDCDSLPIATKKATGKPSRFQYLIRKSCRDPFPPMSRSQGRRDSTHVAFTGGVDPLREAGASHPAMVVGRPLFDRHVLLLYLGICEPLFLELVDKDLGEEHGSTVSYWRGGGEQVLQHTELQDSSTYLTDYQMPESEAVRILEDIYSAISIQQEGRLAELAVEIQRLRTELRTLREDLERVQASRDTGTSSSAQHPIGDLEIGLREALDRVETRIRELGEEWQGAQVMMATIQVQMDVLRLELMRTKGLLLEARERESQTERARAQAAADLGFLKNRVLRKCRQQQRQA</sequence>
<organism evidence="2 3">
    <name type="scientific">Colocasia esculenta</name>
    <name type="common">Wild taro</name>
    <name type="synonym">Arum esculentum</name>
    <dbReference type="NCBI Taxonomy" id="4460"/>
    <lineage>
        <taxon>Eukaryota</taxon>
        <taxon>Viridiplantae</taxon>
        <taxon>Streptophyta</taxon>
        <taxon>Embryophyta</taxon>
        <taxon>Tracheophyta</taxon>
        <taxon>Spermatophyta</taxon>
        <taxon>Magnoliopsida</taxon>
        <taxon>Liliopsida</taxon>
        <taxon>Araceae</taxon>
        <taxon>Aroideae</taxon>
        <taxon>Colocasieae</taxon>
        <taxon>Colocasia</taxon>
    </lineage>
</organism>
<proteinExistence type="predicted"/>
<dbReference type="Proteomes" id="UP000652761">
    <property type="component" value="Unassembled WGS sequence"/>
</dbReference>
<feature type="coiled-coil region" evidence="1">
    <location>
        <begin position="182"/>
        <end position="209"/>
    </location>
</feature>
<reference evidence="2" key="1">
    <citation type="submission" date="2017-07" db="EMBL/GenBank/DDBJ databases">
        <title>Taro Niue Genome Assembly and Annotation.</title>
        <authorList>
            <person name="Atibalentja N."/>
            <person name="Keating K."/>
            <person name="Fields C.J."/>
        </authorList>
    </citation>
    <scope>NUCLEOTIDE SEQUENCE</scope>
    <source>
        <strain evidence="2">Niue_2</strain>
        <tissue evidence="2">Leaf</tissue>
    </source>
</reference>
<gene>
    <name evidence="2" type="ORF">Taro_024635</name>
</gene>
<evidence type="ECO:0000313" key="3">
    <source>
        <dbReference type="Proteomes" id="UP000652761"/>
    </source>
</evidence>
<name>A0A843V7B0_COLES</name>
<comment type="caution">
    <text evidence="2">The sequence shown here is derived from an EMBL/GenBank/DDBJ whole genome shotgun (WGS) entry which is preliminary data.</text>
</comment>
<keyword evidence="3" id="KW-1185">Reference proteome</keyword>
<dbReference type="AlphaFoldDB" id="A0A843V7B0"/>
<dbReference type="EMBL" id="NMUH01001401">
    <property type="protein sequence ID" value="MQL92018.1"/>
    <property type="molecule type" value="Genomic_DNA"/>
</dbReference>